<gene>
    <name evidence="9" type="ORF">COO20_00040</name>
    <name evidence="8" type="ORF">CSC3H3_02625</name>
</gene>
<evidence type="ECO:0000256" key="3">
    <source>
        <dbReference type="ARBA" id="ARBA00022490"/>
    </source>
</evidence>
<dbReference type="InterPro" id="IPR027444">
    <property type="entry name" value="H-NS_C_dom"/>
</dbReference>
<keyword evidence="5" id="KW-0175">Coiled coil</keyword>
<dbReference type="InterPro" id="IPR037150">
    <property type="entry name" value="H-NS_C_dom_sf"/>
</dbReference>
<feature type="region of interest" description="Disordered" evidence="6">
    <location>
        <begin position="62"/>
        <end position="90"/>
    </location>
</feature>
<comment type="similarity">
    <text evidence="2">Belongs to the histone-like protein H-NS family.</text>
</comment>
<dbReference type="GO" id="GO:0000976">
    <property type="term" value="F:transcription cis-regulatory region binding"/>
    <property type="evidence" value="ECO:0007669"/>
    <property type="project" value="TreeGrafter"/>
</dbReference>
<dbReference type="GO" id="GO:0003681">
    <property type="term" value="F:bent DNA binding"/>
    <property type="evidence" value="ECO:0007669"/>
    <property type="project" value="TreeGrafter"/>
</dbReference>
<dbReference type="AlphaFoldDB" id="A0A2N3KYU1"/>
<evidence type="ECO:0000256" key="2">
    <source>
        <dbReference type="ARBA" id="ARBA00010610"/>
    </source>
</evidence>
<evidence type="ECO:0000259" key="7">
    <source>
        <dbReference type="Pfam" id="PF00816"/>
    </source>
</evidence>
<dbReference type="RefSeq" id="WP_101263651.1">
    <property type="nucleotide sequence ID" value="NZ_CP024199.1"/>
</dbReference>
<evidence type="ECO:0000313" key="10">
    <source>
        <dbReference type="Proteomes" id="UP000233458"/>
    </source>
</evidence>
<evidence type="ECO:0000256" key="1">
    <source>
        <dbReference type="ARBA" id="ARBA00004453"/>
    </source>
</evidence>
<comment type="subcellular location">
    <subcellularLocation>
        <location evidence="1">Cytoplasm</location>
        <location evidence="1">Nucleoid</location>
    </subcellularLocation>
</comment>
<dbReference type="Pfam" id="PF00816">
    <property type="entry name" value="Histone_HNS"/>
    <property type="match status" value="1"/>
</dbReference>
<evidence type="ECO:0000313" key="8">
    <source>
        <dbReference type="EMBL" id="AUG51727.1"/>
    </source>
</evidence>
<keyword evidence="3" id="KW-0963">Cytoplasm</keyword>
<evidence type="ECO:0000256" key="5">
    <source>
        <dbReference type="SAM" id="Coils"/>
    </source>
</evidence>
<dbReference type="OrthoDB" id="5297879at2"/>
<dbReference type="PANTHER" id="PTHR38097:SF2">
    <property type="entry name" value="DNA-BINDING PROTEIN STPA"/>
    <property type="match status" value="1"/>
</dbReference>
<keyword evidence="4 9" id="KW-0238">DNA-binding</keyword>
<feature type="region of interest" description="Disordered" evidence="6">
    <location>
        <begin position="116"/>
        <end position="137"/>
    </location>
</feature>
<dbReference type="EMBL" id="CP024199">
    <property type="protein sequence ID" value="AUG51727.1"/>
    <property type="molecule type" value="Genomic_DNA"/>
</dbReference>
<protein>
    <submittedName>
        <fullName evidence="9">DNA-binding protein</fullName>
    </submittedName>
</protein>
<proteinExistence type="inferred from homology"/>
<feature type="domain" description="DNA-binding protein H-NS-like C-terminal" evidence="7">
    <location>
        <begin position="78"/>
        <end position="112"/>
    </location>
</feature>
<dbReference type="Gene3D" id="4.10.430.10">
    <property type="entry name" value="Histone-like protein H-NS, C-terminal domain"/>
    <property type="match status" value="1"/>
</dbReference>
<organism evidence="9 11">
    <name type="scientific">Thalassospira marina</name>
    <dbReference type="NCBI Taxonomy" id="2048283"/>
    <lineage>
        <taxon>Bacteria</taxon>
        <taxon>Pseudomonadati</taxon>
        <taxon>Pseudomonadota</taxon>
        <taxon>Alphaproteobacteria</taxon>
        <taxon>Rhodospirillales</taxon>
        <taxon>Thalassospiraceae</taxon>
        <taxon>Thalassospira</taxon>
    </lineage>
</organism>
<name>A0A2N3KYU1_9PROT</name>
<dbReference type="GO" id="GO:0009295">
    <property type="term" value="C:nucleoid"/>
    <property type="evidence" value="ECO:0007669"/>
    <property type="project" value="UniProtKB-SubCell"/>
</dbReference>
<feature type="coiled-coil region" evidence="5">
    <location>
        <begin position="4"/>
        <end position="35"/>
    </location>
</feature>
<dbReference type="Proteomes" id="UP000233458">
    <property type="component" value="Chromosome"/>
</dbReference>
<dbReference type="EMBL" id="NWTK01000001">
    <property type="protein sequence ID" value="PKR55657.1"/>
    <property type="molecule type" value="Genomic_DNA"/>
</dbReference>
<dbReference type="GO" id="GO:0005829">
    <property type="term" value="C:cytosol"/>
    <property type="evidence" value="ECO:0007669"/>
    <property type="project" value="TreeGrafter"/>
</dbReference>
<dbReference type="GO" id="GO:0003680">
    <property type="term" value="F:minor groove of adenine-thymine-rich DNA binding"/>
    <property type="evidence" value="ECO:0007669"/>
    <property type="project" value="TreeGrafter"/>
</dbReference>
<evidence type="ECO:0000313" key="9">
    <source>
        <dbReference type="EMBL" id="PKR55657.1"/>
    </source>
</evidence>
<reference evidence="8 10" key="2">
    <citation type="submission" date="2017-10" db="EMBL/GenBank/DDBJ databases">
        <title>Biodiversity and function of Thalassospira species in the particle-attached aromatic-hydrocarbon-degrading consortia from the surface seawater of the China South Sea.</title>
        <authorList>
            <person name="Dong C."/>
            <person name="Liu R."/>
            <person name="Shao Z."/>
        </authorList>
    </citation>
    <scope>NUCLEOTIDE SEQUENCE [LARGE SCALE GENOMIC DNA]</scope>
    <source>
        <strain evidence="8 10">CSC3H3</strain>
    </source>
</reference>
<dbReference type="Proteomes" id="UP000233597">
    <property type="component" value="Unassembled WGS sequence"/>
</dbReference>
<dbReference type="GO" id="GO:0001217">
    <property type="term" value="F:DNA-binding transcription repressor activity"/>
    <property type="evidence" value="ECO:0007669"/>
    <property type="project" value="TreeGrafter"/>
</dbReference>
<accession>A0A2N3KYU1</accession>
<dbReference type="SUPFAM" id="SSF81273">
    <property type="entry name" value="H-NS histone-like proteins"/>
    <property type="match status" value="1"/>
</dbReference>
<evidence type="ECO:0000256" key="6">
    <source>
        <dbReference type="SAM" id="MobiDB-lite"/>
    </source>
</evidence>
<dbReference type="KEGG" id="thac:CSC3H3_02625"/>
<keyword evidence="10" id="KW-1185">Reference proteome</keyword>
<sequence>MSKIDISKLSYKELRELMEQTEEEVETRKEQAIKDLRAEFNQKLNDAGFSIRELYPEVFKPTAANASAPAKNKQSTPPKYRNPVNPEETWTGRGRVIGWVLKLAEEKGTTVDAIKNDPAYLNPEHPNYKAHTAELEK</sequence>
<dbReference type="PANTHER" id="PTHR38097">
    <property type="match status" value="1"/>
</dbReference>
<reference evidence="9 11" key="1">
    <citation type="submission" date="2017-09" db="EMBL/GenBank/DDBJ databases">
        <title>Biodiversity and function of Thalassospira species in the particle-attached aromatic-hydrocarbon-degrading consortia from the surface seawater of the South China Sea.</title>
        <authorList>
            <person name="Dong C."/>
            <person name="Liu R."/>
            <person name="Shao Z."/>
        </authorList>
    </citation>
    <scope>NUCLEOTIDE SEQUENCE [LARGE SCALE GENOMIC DNA]</scope>
    <source>
        <strain evidence="9 11">CSC1P2</strain>
    </source>
</reference>
<evidence type="ECO:0000313" key="11">
    <source>
        <dbReference type="Proteomes" id="UP000233597"/>
    </source>
</evidence>
<evidence type="ECO:0000256" key="4">
    <source>
        <dbReference type="ARBA" id="ARBA00023125"/>
    </source>
</evidence>
<dbReference type="GO" id="GO:0032993">
    <property type="term" value="C:protein-DNA complex"/>
    <property type="evidence" value="ECO:0007669"/>
    <property type="project" value="TreeGrafter"/>
</dbReference>